<evidence type="ECO:0000256" key="4">
    <source>
        <dbReference type="ARBA" id="ARBA00022729"/>
    </source>
</evidence>
<feature type="signal peptide" evidence="9">
    <location>
        <begin position="1"/>
        <end position="22"/>
    </location>
</feature>
<evidence type="ECO:0000256" key="5">
    <source>
        <dbReference type="ARBA" id="ARBA00023136"/>
    </source>
</evidence>
<evidence type="ECO:0000256" key="7">
    <source>
        <dbReference type="ARBA" id="ARBA00023180"/>
    </source>
</evidence>
<sequence>MVLGQLLPLLLLALARPPGAESAKDCVFCELTDASYCPGTHMRCGEDEDCFVGHGIAQGASPIINKSCVHSTNCGREEPVSYMGVTYTLTSTCCYGHMCNRAPGPTTAGAAASLALGWSLLRHLL</sequence>
<evidence type="ECO:0000256" key="9">
    <source>
        <dbReference type="SAM" id="SignalP"/>
    </source>
</evidence>
<dbReference type="Bgee" id="ENSOCUG00000013902">
    <property type="expression patterns" value="Expressed in testis and 15 other cell types or tissues"/>
</dbReference>
<evidence type="ECO:0000313" key="11">
    <source>
        <dbReference type="Proteomes" id="UP000001811"/>
    </source>
</evidence>
<name>G1T6C6_RABIT</name>
<keyword evidence="7" id="KW-0325">Glycoprotein</keyword>
<dbReference type="HOGENOM" id="CLU_163755_0_0_1"/>
<dbReference type="Gene3D" id="2.10.60.10">
    <property type="entry name" value="CD59"/>
    <property type="match status" value="1"/>
</dbReference>
<dbReference type="GO" id="GO:0005886">
    <property type="term" value="C:plasma membrane"/>
    <property type="evidence" value="ECO:0007669"/>
    <property type="project" value="UniProtKB-SubCell"/>
</dbReference>
<dbReference type="InterPro" id="IPR046354">
    <property type="entry name" value="SPACA4/Bouncer"/>
</dbReference>
<dbReference type="GO" id="GO:0098552">
    <property type="term" value="C:side of membrane"/>
    <property type="evidence" value="ECO:0007669"/>
    <property type="project" value="UniProtKB-KW"/>
</dbReference>
<dbReference type="SUPFAM" id="SSF57302">
    <property type="entry name" value="Snake toxin-like"/>
    <property type="match status" value="1"/>
</dbReference>
<evidence type="ECO:0000256" key="8">
    <source>
        <dbReference type="ARBA" id="ARBA00023288"/>
    </source>
</evidence>
<dbReference type="PaxDb" id="9986-ENSOCUP00000011955"/>
<evidence type="ECO:0000256" key="3">
    <source>
        <dbReference type="ARBA" id="ARBA00022622"/>
    </source>
</evidence>
<dbReference type="GO" id="GO:0002081">
    <property type="term" value="C:outer acrosomal membrane"/>
    <property type="evidence" value="ECO:0007669"/>
    <property type="project" value="Ensembl"/>
</dbReference>
<reference evidence="10" key="3">
    <citation type="submission" date="2025-09" db="UniProtKB">
        <authorList>
            <consortium name="Ensembl"/>
        </authorList>
    </citation>
    <scope>IDENTIFICATION</scope>
    <source>
        <strain evidence="10">Thorbecke</strain>
    </source>
</reference>
<dbReference type="InParanoid" id="G1T6C6"/>
<dbReference type="GO" id="GO:0007339">
    <property type="term" value="P:binding of sperm to zona pellucida"/>
    <property type="evidence" value="ECO:0007669"/>
    <property type="project" value="Ensembl"/>
</dbReference>
<keyword evidence="5" id="KW-0472">Membrane</keyword>
<evidence type="ECO:0000256" key="1">
    <source>
        <dbReference type="ARBA" id="ARBA00004609"/>
    </source>
</evidence>
<feature type="chain" id="PRO_5023876304" evidence="9">
    <location>
        <begin position="23"/>
        <end position="125"/>
    </location>
</feature>
<evidence type="ECO:0000313" key="10">
    <source>
        <dbReference type="Ensembl" id="ENSOCUP00000011955.3"/>
    </source>
</evidence>
<dbReference type="InterPro" id="IPR045860">
    <property type="entry name" value="Snake_toxin-like_sf"/>
</dbReference>
<dbReference type="GeneTree" id="ENSGT00510000049347"/>
<organism evidence="10 11">
    <name type="scientific">Oryctolagus cuniculus</name>
    <name type="common">Rabbit</name>
    <dbReference type="NCBI Taxonomy" id="9986"/>
    <lineage>
        <taxon>Eukaryota</taxon>
        <taxon>Metazoa</taxon>
        <taxon>Chordata</taxon>
        <taxon>Craniata</taxon>
        <taxon>Vertebrata</taxon>
        <taxon>Euteleostomi</taxon>
        <taxon>Mammalia</taxon>
        <taxon>Eutheria</taxon>
        <taxon>Euarchontoglires</taxon>
        <taxon>Glires</taxon>
        <taxon>Lagomorpha</taxon>
        <taxon>Leporidae</taxon>
        <taxon>Oryctolagus</taxon>
    </lineage>
</organism>
<keyword evidence="3" id="KW-0336">GPI-anchor</keyword>
<protein>
    <submittedName>
        <fullName evidence="10">Sperm acrosome associated 4</fullName>
    </submittedName>
</protein>
<dbReference type="eggNOG" id="ENOG502S5P1">
    <property type="taxonomic scope" value="Eukaryota"/>
</dbReference>
<dbReference type="Ensembl" id="ENSOCUT00000013900.3">
    <property type="protein sequence ID" value="ENSOCUP00000011955.3"/>
    <property type="gene ID" value="ENSOCUG00000013902.3"/>
</dbReference>
<gene>
    <name evidence="10" type="primary">SPACA4</name>
</gene>
<keyword evidence="11" id="KW-1185">Reference proteome</keyword>
<comment type="subcellular location">
    <subcellularLocation>
        <location evidence="1">Cell membrane</location>
        <topology evidence="1">Lipid-anchor</topology>
        <topology evidence="1">GPI-anchor</topology>
    </subcellularLocation>
</comment>
<dbReference type="PANTHER" id="PTHR47613:SF1">
    <property type="entry name" value="SPERM ACROSOME MEMBRANE-ASSOCIATED PROTEIN 4"/>
    <property type="match status" value="1"/>
</dbReference>
<keyword evidence="2" id="KW-1003">Cell membrane</keyword>
<dbReference type="PANTHER" id="PTHR47613">
    <property type="entry name" value="SPERM ACROSOME MEMBRANE-ASSOCIATED PROTEIN 4"/>
    <property type="match status" value="1"/>
</dbReference>
<reference evidence="10 11" key="1">
    <citation type="journal article" date="2011" name="Nature">
        <title>A high-resolution map of human evolutionary constraint using 29 mammals.</title>
        <authorList>
            <person name="Lindblad-Toh K."/>
            <person name="Garber M."/>
            <person name="Zuk O."/>
            <person name="Lin M.F."/>
            <person name="Parker B.J."/>
            <person name="Washietl S."/>
            <person name="Kheradpour P."/>
            <person name="Ernst J."/>
            <person name="Jordan G."/>
            <person name="Mauceli E."/>
            <person name="Ward L.D."/>
            <person name="Lowe C.B."/>
            <person name="Holloway A.K."/>
            <person name="Clamp M."/>
            <person name="Gnerre S."/>
            <person name="Alfoldi J."/>
            <person name="Beal K."/>
            <person name="Chang J."/>
            <person name="Clawson H."/>
            <person name="Cuff J."/>
            <person name="Di Palma F."/>
            <person name="Fitzgerald S."/>
            <person name="Flicek P."/>
            <person name="Guttman M."/>
            <person name="Hubisz M.J."/>
            <person name="Jaffe D.B."/>
            <person name="Jungreis I."/>
            <person name="Kent W.J."/>
            <person name="Kostka D."/>
            <person name="Lara M."/>
            <person name="Martins A.L."/>
            <person name="Massingham T."/>
            <person name="Moltke I."/>
            <person name="Raney B.J."/>
            <person name="Rasmussen M.D."/>
            <person name="Robinson J."/>
            <person name="Stark A."/>
            <person name="Vilella A.J."/>
            <person name="Wen J."/>
            <person name="Xie X."/>
            <person name="Zody M.C."/>
            <person name="Baldwin J."/>
            <person name="Bloom T."/>
            <person name="Chin C.W."/>
            <person name="Heiman D."/>
            <person name="Nicol R."/>
            <person name="Nusbaum C."/>
            <person name="Young S."/>
            <person name="Wilkinson J."/>
            <person name="Worley K.C."/>
            <person name="Kovar C.L."/>
            <person name="Muzny D.M."/>
            <person name="Gibbs R.A."/>
            <person name="Cree A."/>
            <person name="Dihn H.H."/>
            <person name="Fowler G."/>
            <person name="Jhangiani S."/>
            <person name="Joshi V."/>
            <person name="Lee S."/>
            <person name="Lewis L.R."/>
            <person name="Nazareth L.V."/>
            <person name="Okwuonu G."/>
            <person name="Santibanez J."/>
            <person name="Warren W.C."/>
            <person name="Mardis E.R."/>
            <person name="Weinstock G.M."/>
            <person name="Wilson R.K."/>
            <person name="Delehaunty K."/>
            <person name="Dooling D."/>
            <person name="Fronik C."/>
            <person name="Fulton L."/>
            <person name="Fulton B."/>
            <person name="Graves T."/>
            <person name="Minx P."/>
            <person name="Sodergren E."/>
            <person name="Birney E."/>
            <person name="Margulies E.H."/>
            <person name="Herrero J."/>
            <person name="Green E.D."/>
            <person name="Haussler D."/>
            <person name="Siepel A."/>
            <person name="Goldman N."/>
            <person name="Pollard K.S."/>
            <person name="Pedersen J.S."/>
            <person name="Lander E.S."/>
            <person name="Kellis M."/>
        </authorList>
    </citation>
    <scope>NUCLEOTIDE SEQUENCE [LARGE SCALE GENOMIC DNA]</scope>
    <source>
        <strain evidence="11">Thorbecke</strain>
    </source>
</reference>
<keyword evidence="8" id="KW-0449">Lipoprotein</keyword>
<dbReference type="STRING" id="9986.ENSOCUP00000011955"/>
<dbReference type="Proteomes" id="UP000001811">
    <property type="component" value="Unplaced"/>
</dbReference>
<accession>G1T6C6</accession>
<proteinExistence type="predicted"/>
<dbReference type="FunCoup" id="G1T6C6">
    <property type="interactions" value="233"/>
</dbReference>
<evidence type="ECO:0000256" key="2">
    <source>
        <dbReference type="ARBA" id="ARBA00022475"/>
    </source>
</evidence>
<dbReference type="GO" id="GO:0002079">
    <property type="term" value="C:inner acrosomal membrane"/>
    <property type="evidence" value="ECO:0007669"/>
    <property type="project" value="Ensembl"/>
</dbReference>
<evidence type="ECO:0000256" key="6">
    <source>
        <dbReference type="ARBA" id="ARBA00023157"/>
    </source>
</evidence>
<dbReference type="AlphaFoldDB" id="G1T6C6"/>
<keyword evidence="6" id="KW-1015">Disulfide bond</keyword>
<keyword evidence="4 9" id="KW-0732">Signal</keyword>
<reference evidence="10" key="2">
    <citation type="submission" date="2025-08" db="UniProtKB">
        <authorList>
            <consortium name="Ensembl"/>
        </authorList>
    </citation>
    <scope>IDENTIFICATION</scope>
    <source>
        <strain evidence="10">Thorbecke</strain>
    </source>
</reference>